<dbReference type="Gene3D" id="2.60.260.20">
    <property type="entry name" value="Urease metallochaperone UreE, N-terminal domain"/>
    <property type="match status" value="2"/>
</dbReference>
<dbReference type="Proteomes" id="UP000014254">
    <property type="component" value="Unassembled WGS sequence"/>
</dbReference>
<dbReference type="Gene3D" id="1.10.287.110">
    <property type="entry name" value="DnaJ domain"/>
    <property type="match status" value="1"/>
</dbReference>
<dbReference type="Pfam" id="PF00226">
    <property type="entry name" value="DnaJ"/>
    <property type="match status" value="1"/>
</dbReference>
<gene>
    <name evidence="9" type="ORF">HMPREF1544_08053</name>
</gene>
<evidence type="ECO:0000256" key="4">
    <source>
        <dbReference type="ARBA" id="ARBA00022833"/>
    </source>
</evidence>
<dbReference type="eggNOG" id="KOG0712">
    <property type="taxonomic scope" value="Eukaryota"/>
</dbReference>
<dbReference type="GO" id="GO:0008270">
    <property type="term" value="F:zinc ion binding"/>
    <property type="evidence" value="ECO:0007669"/>
    <property type="project" value="UniProtKB-KW"/>
</dbReference>
<dbReference type="CDD" id="cd06257">
    <property type="entry name" value="DnaJ"/>
    <property type="match status" value="1"/>
</dbReference>
<keyword evidence="2" id="KW-0677">Repeat</keyword>
<evidence type="ECO:0000256" key="2">
    <source>
        <dbReference type="ARBA" id="ARBA00022737"/>
    </source>
</evidence>
<dbReference type="SMART" id="SM00271">
    <property type="entry name" value="DnaJ"/>
    <property type="match status" value="1"/>
</dbReference>
<dbReference type="GO" id="GO:0006457">
    <property type="term" value="P:protein folding"/>
    <property type="evidence" value="ECO:0007669"/>
    <property type="project" value="InterPro"/>
</dbReference>
<keyword evidence="10" id="KW-1185">Reference proteome</keyword>
<evidence type="ECO:0000256" key="3">
    <source>
        <dbReference type="ARBA" id="ARBA00022771"/>
    </source>
</evidence>
<feature type="region of interest" description="Disordered" evidence="6">
    <location>
        <begin position="101"/>
        <end position="132"/>
    </location>
</feature>
<dbReference type="EMBL" id="KE124019">
    <property type="protein sequence ID" value="EPB85159.1"/>
    <property type="molecule type" value="Genomic_DNA"/>
</dbReference>
<evidence type="ECO:0000256" key="1">
    <source>
        <dbReference type="ARBA" id="ARBA00022723"/>
    </source>
</evidence>
<name>S2J664_MUCC1</name>
<dbReference type="InterPro" id="IPR044713">
    <property type="entry name" value="DNJA1/2-like"/>
</dbReference>
<feature type="compositionally biased region" description="Acidic residues" evidence="6">
    <location>
        <begin position="435"/>
        <end position="470"/>
    </location>
</feature>
<dbReference type="OrthoDB" id="550424at2759"/>
<dbReference type="PROSITE" id="PS50076">
    <property type="entry name" value="DNAJ_2"/>
    <property type="match status" value="1"/>
</dbReference>
<dbReference type="AlphaFoldDB" id="S2J664"/>
<evidence type="ECO:0000259" key="7">
    <source>
        <dbReference type="PROSITE" id="PS50076"/>
    </source>
</evidence>
<feature type="region of interest" description="Disordered" evidence="6">
    <location>
        <begin position="386"/>
        <end position="473"/>
    </location>
</feature>
<feature type="compositionally biased region" description="Basic and acidic residues" evidence="6">
    <location>
        <begin position="399"/>
        <end position="423"/>
    </location>
</feature>
<feature type="domain" description="J" evidence="7">
    <location>
        <begin position="4"/>
        <end position="66"/>
    </location>
</feature>
<dbReference type="PRINTS" id="PR00625">
    <property type="entry name" value="JDOMAIN"/>
</dbReference>
<organism evidence="9 10">
    <name type="scientific">Mucor circinelloides f. circinelloides (strain 1006PhL)</name>
    <name type="common">Mucormycosis agent</name>
    <name type="synonym">Calyptromyces circinelloides</name>
    <dbReference type="NCBI Taxonomy" id="1220926"/>
    <lineage>
        <taxon>Eukaryota</taxon>
        <taxon>Fungi</taxon>
        <taxon>Fungi incertae sedis</taxon>
        <taxon>Mucoromycota</taxon>
        <taxon>Mucoromycotina</taxon>
        <taxon>Mucoromycetes</taxon>
        <taxon>Mucorales</taxon>
        <taxon>Mucorineae</taxon>
        <taxon>Mucoraceae</taxon>
        <taxon>Mucor</taxon>
    </lineage>
</organism>
<dbReference type="InterPro" id="IPR036869">
    <property type="entry name" value="J_dom_sf"/>
</dbReference>
<keyword evidence="3 5" id="KW-0863">Zinc-finger</keyword>
<dbReference type="InParanoid" id="S2J664"/>
<dbReference type="InterPro" id="IPR002939">
    <property type="entry name" value="DnaJ_C"/>
</dbReference>
<evidence type="ECO:0000256" key="6">
    <source>
        <dbReference type="SAM" id="MobiDB-lite"/>
    </source>
</evidence>
<keyword evidence="4 5" id="KW-0862">Zinc</keyword>
<proteinExistence type="predicted"/>
<dbReference type="SUPFAM" id="SSF49493">
    <property type="entry name" value="HSP40/DnaJ peptide-binding domain"/>
    <property type="match status" value="2"/>
</dbReference>
<keyword evidence="1 5" id="KW-0479">Metal-binding</keyword>
<dbReference type="PROSITE" id="PS51188">
    <property type="entry name" value="ZF_CR"/>
    <property type="match status" value="1"/>
</dbReference>
<evidence type="ECO:0000313" key="10">
    <source>
        <dbReference type="Proteomes" id="UP000014254"/>
    </source>
</evidence>
<dbReference type="PANTHER" id="PTHR43888">
    <property type="entry name" value="DNAJ-LIKE-2, ISOFORM A-RELATED"/>
    <property type="match status" value="1"/>
</dbReference>
<evidence type="ECO:0000313" key="9">
    <source>
        <dbReference type="EMBL" id="EPB85159.1"/>
    </source>
</evidence>
<protein>
    <recommendedName>
        <fullName evidence="11">J domain-containing protein</fullName>
    </recommendedName>
</protein>
<sequence>MVEHLYKTLGLTSSATLIEVKKAYRTLAKEYHPDKNKNGAEKFKEINNAYSILCDADKLSDYKKKNPTASTYQSSSSSSYSGHPNAFSQFYDDFFGPFFGGANTRRPPPPPPSQHNTRPQTTPPPPEKPQRTNFDIYADCYLSLEEVYTGAKVDVKYYEQTDCDVCKNYKRQPSLKRFKQCERCEGKGMLNRPLDSRQAQQPITCVFCKGQGKLKYYIECKQCKGQTQKTQSMKLRIPRGIHKNHGLQVRDKGYKKPDGTRGKVVIRVRIRDHPDFTREGDNLRTTVKISLRDAIMGFENKKLFTHLDGRKITVTQQAGYTIRPNSQRRLKGEGMPVYGSKTNACGDMIIRFEVEWQDTVQIPQCRAALDTLNEFFMSNQEKESKENVIVIDDDEEHESTERSTKKQRTDDGPAEKSSKKQRTDNGPATNTLEEMSGEEEEGETDELNGDEYDDSEFDSEYDDGEGELTDDDPHFEAKFFRRYGYYPSYDDWGFF</sequence>
<dbReference type="FunFam" id="2.60.260.20:FF:000003">
    <property type="entry name" value="DnaJ subfamily A member 2"/>
    <property type="match status" value="1"/>
</dbReference>
<accession>S2J664</accession>
<dbReference type="SUPFAM" id="SSF46565">
    <property type="entry name" value="Chaperone J-domain"/>
    <property type="match status" value="1"/>
</dbReference>
<reference evidence="10" key="1">
    <citation type="submission" date="2013-05" db="EMBL/GenBank/DDBJ databases">
        <title>The Genome sequence of Mucor circinelloides f. circinelloides 1006PhL.</title>
        <authorList>
            <consortium name="The Broad Institute Genomics Platform"/>
            <person name="Cuomo C."/>
            <person name="Earl A."/>
            <person name="Findley K."/>
            <person name="Lee S.C."/>
            <person name="Walker B."/>
            <person name="Young S."/>
            <person name="Zeng Q."/>
            <person name="Gargeya S."/>
            <person name="Fitzgerald M."/>
            <person name="Haas B."/>
            <person name="Abouelleil A."/>
            <person name="Allen A.W."/>
            <person name="Alvarado L."/>
            <person name="Arachchi H.M."/>
            <person name="Berlin A.M."/>
            <person name="Chapman S.B."/>
            <person name="Gainer-Dewar J."/>
            <person name="Goldberg J."/>
            <person name="Griggs A."/>
            <person name="Gujja S."/>
            <person name="Hansen M."/>
            <person name="Howarth C."/>
            <person name="Imamovic A."/>
            <person name="Ireland A."/>
            <person name="Larimer J."/>
            <person name="McCowan C."/>
            <person name="Murphy C."/>
            <person name="Pearson M."/>
            <person name="Poon T.W."/>
            <person name="Priest M."/>
            <person name="Roberts A."/>
            <person name="Saif S."/>
            <person name="Shea T."/>
            <person name="Sisk P."/>
            <person name="Sykes S."/>
            <person name="Wortman J."/>
            <person name="Nusbaum C."/>
            <person name="Birren B."/>
        </authorList>
    </citation>
    <scope>NUCLEOTIDE SEQUENCE [LARGE SCALE GENOMIC DNA]</scope>
    <source>
        <strain evidence="10">1006PhL</strain>
    </source>
</reference>
<dbReference type="InterPro" id="IPR036410">
    <property type="entry name" value="HSP_DnaJ_Cys-rich_dom_sf"/>
</dbReference>
<dbReference type="Pfam" id="PF01556">
    <property type="entry name" value="DnaJ_C"/>
    <property type="match status" value="1"/>
</dbReference>
<feature type="domain" description="CR-type" evidence="8">
    <location>
        <begin position="150"/>
        <end position="232"/>
    </location>
</feature>
<feature type="zinc finger region" description="CR-type" evidence="5">
    <location>
        <begin position="150"/>
        <end position="232"/>
    </location>
</feature>
<dbReference type="Gene3D" id="2.10.230.10">
    <property type="entry name" value="Heat shock protein DnaJ, cysteine-rich domain"/>
    <property type="match status" value="1"/>
</dbReference>
<dbReference type="GO" id="GO:0030544">
    <property type="term" value="F:Hsp70 protein binding"/>
    <property type="evidence" value="ECO:0007669"/>
    <property type="project" value="InterPro"/>
</dbReference>
<dbReference type="CDD" id="cd10747">
    <property type="entry name" value="DnaJ_C"/>
    <property type="match status" value="1"/>
</dbReference>
<dbReference type="InterPro" id="IPR008971">
    <property type="entry name" value="HSP40/DnaJ_pept-bd"/>
</dbReference>
<dbReference type="InterPro" id="IPR001305">
    <property type="entry name" value="HSP_DnaJ_Cys-rich_dom"/>
</dbReference>
<dbReference type="GO" id="GO:0051082">
    <property type="term" value="F:unfolded protein binding"/>
    <property type="evidence" value="ECO:0007669"/>
    <property type="project" value="InterPro"/>
</dbReference>
<evidence type="ECO:0008006" key="11">
    <source>
        <dbReference type="Google" id="ProtNLM"/>
    </source>
</evidence>
<evidence type="ECO:0000259" key="8">
    <source>
        <dbReference type="PROSITE" id="PS51188"/>
    </source>
</evidence>
<dbReference type="InterPro" id="IPR001623">
    <property type="entry name" value="DnaJ_domain"/>
</dbReference>
<dbReference type="STRING" id="1220926.S2J664"/>
<dbReference type="VEuPathDB" id="FungiDB:HMPREF1544_08053"/>
<dbReference type="SUPFAM" id="SSF57938">
    <property type="entry name" value="DnaJ/Hsp40 cysteine-rich domain"/>
    <property type="match status" value="1"/>
</dbReference>
<evidence type="ECO:0000256" key="5">
    <source>
        <dbReference type="PROSITE-ProRule" id="PRU00546"/>
    </source>
</evidence>